<evidence type="ECO:0000256" key="1">
    <source>
        <dbReference type="RuleBase" id="RU003513"/>
    </source>
</evidence>
<dbReference type="AlphaFoldDB" id="A0A3D9HTV9"/>
<protein>
    <submittedName>
        <fullName evidence="3">UDP-N-acetylglucosamine 2-epimerase (Non-hydrolysing)</fullName>
    </submittedName>
</protein>
<sequence length="363" mass="40748">MRVVTILGTRPEIIRLSVLINKLDRLAERHVLVHTGQNFTPSLSAVFFEQLGLRAPDLLLDDRKETIGGQLSVMFGAVEQLLRKEAPDRVLVLGDTNSALCAMVAERMGIPVVHMEAGNRCFDLRVPEEKNRRIIDSVSTYNLPYTENSKQNLLREGFPVQRIFKSGNPIYEVLRFYDRQIEDSTVLERLGLSPHQYLLATIHRAENVDDPETLGGIMLGLSRTAAEHQLPLICSLHPRTRSRLSEEVRQSIDPLVTFHEPFGFFDFVRLEKNARLALTDSGTVQEECCIFGVPTVTVRHTTERPETVDCGSNVVAGLDPDAILNAARVMMSLNDDWNCPEGYLEQNVSDKVAKFVLGGKRDV</sequence>
<keyword evidence="1" id="KW-0413">Isomerase</keyword>
<dbReference type="InterPro" id="IPR003331">
    <property type="entry name" value="UDP_GlcNAc_Epimerase_2_dom"/>
</dbReference>
<dbReference type="OrthoDB" id="9803238at2"/>
<feature type="domain" description="UDP-N-acetylglucosamine 2-epimerase" evidence="2">
    <location>
        <begin position="29"/>
        <end position="355"/>
    </location>
</feature>
<dbReference type="SUPFAM" id="SSF53756">
    <property type="entry name" value="UDP-Glycosyltransferase/glycogen phosphorylase"/>
    <property type="match status" value="1"/>
</dbReference>
<comment type="caution">
    <text evidence="3">The sequence shown here is derived from an EMBL/GenBank/DDBJ whole genome shotgun (WGS) entry which is preliminary data.</text>
</comment>
<dbReference type="PANTHER" id="PTHR43174:SF1">
    <property type="entry name" value="UDP-N-ACETYLGLUCOSAMINE 2-EPIMERASE"/>
    <property type="match status" value="1"/>
</dbReference>
<dbReference type="EMBL" id="QRDY01000029">
    <property type="protein sequence ID" value="RED52879.1"/>
    <property type="molecule type" value="Genomic_DNA"/>
</dbReference>
<evidence type="ECO:0000259" key="2">
    <source>
        <dbReference type="Pfam" id="PF02350"/>
    </source>
</evidence>
<evidence type="ECO:0000313" key="4">
    <source>
        <dbReference type="Proteomes" id="UP000256869"/>
    </source>
</evidence>
<comment type="similarity">
    <text evidence="1">Belongs to the UDP-N-acetylglucosamine 2-epimerase family.</text>
</comment>
<proteinExistence type="inferred from homology"/>
<gene>
    <name evidence="3" type="ORF">DFP95_12911</name>
</gene>
<dbReference type="InterPro" id="IPR029767">
    <property type="entry name" value="WecB-like"/>
</dbReference>
<reference evidence="3 4" key="1">
    <citation type="submission" date="2018-07" db="EMBL/GenBank/DDBJ databases">
        <title>Genomic Encyclopedia of Type Strains, Phase III (KMG-III): the genomes of soil and plant-associated and newly described type strains.</title>
        <authorList>
            <person name="Whitman W."/>
        </authorList>
    </citation>
    <scope>NUCLEOTIDE SEQUENCE [LARGE SCALE GENOMIC DNA]</scope>
    <source>
        <strain evidence="3 4">CECT 8236</strain>
    </source>
</reference>
<keyword evidence="4" id="KW-1185">Reference proteome</keyword>
<dbReference type="RefSeq" id="WP_115995588.1">
    <property type="nucleotide sequence ID" value="NZ_QRDY01000029.1"/>
</dbReference>
<name>A0A3D9HTV9_9BACL</name>
<dbReference type="Pfam" id="PF02350">
    <property type="entry name" value="Epimerase_2"/>
    <property type="match status" value="1"/>
</dbReference>
<dbReference type="Proteomes" id="UP000256869">
    <property type="component" value="Unassembled WGS sequence"/>
</dbReference>
<dbReference type="PANTHER" id="PTHR43174">
    <property type="entry name" value="UDP-N-ACETYLGLUCOSAMINE 2-EPIMERASE"/>
    <property type="match status" value="1"/>
</dbReference>
<dbReference type="CDD" id="cd03786">
    <property type="entry name" value="GTB_UDP-GlcNAc_2-Epimerase"/>
    <property type="match status" value="1"/>
</dbReference>
<dbReference type="NCBIfam" id="TIGR00236">
    <property type="entry name" value="wecB"/>
    <property type="match status" value="1"/>
</dbReference>
<dbReference type="GO" id="GO:0016853">
    <property type="term" value="F:isomerase activity"/>
    <property type="evidence" value="ECO:0007669"/>
    <property type="project" value="UniProtKB-KW"/>
</dbReference>
<accession>A0A3D9HTV9</accession>
<organism evidence="3 4">
    <name type="scientific">Cohnella lupini</name>
    <dbReference type="NCBI Taxonomy" id="1294267"/>
    <lineage>
        <taxon>Bacteria</taxon>
        <taxon>Bacillati</taxon>
        <taxon>Bacillota</taxon>
        <taxon>Bacilli</taxon>
        <taxon>Bacillales</taxon>
        <taxon>Paenibacillaceae</taxon>
        <taxon>Cohnella</taxon>
    </lineage>
</organism>
<dbReference type="Gene3D" id="3.40.50.2000">
    <property type="entry name" value="Glycogen Phosphorylase B"/>
    <property type="match status" value="2"/>
</dbReference>
<evidence type="ECO:0000313" key="3">
    <source>
        <dbReference type="EMBL" id="RED52879.1"/>
    </source>
</evidence>